<dbReference type="Gene3D" id="3.40.630.30">
    <property type="match status" value="1"/>
</dbReference>
<reference evidence="7" key="2">
    <citation type="journal article" date="2021" name="PeerJ">
        <title>Extensive microbial diversity within the chicken gut microbiome revealed by metagenomics and culture.</title>
        <authorList>
            <person name="Gilroy R."/>
            <person name="Ravi A."/>
            <person name="Getino M."/>
            <person name="Pursley I."/>
            <person name="Horton D.L."/>
            <person name="Alikhan N.F."/>
            <person name="Baker D."/>
            <person name="Gharbi K."/>
            <person name="Hall N."/>
            <person name="Watson M."/>
            <person name="Adriaenssens E.M."/>
            <person name="Foster-Nyarko E."/>
            <person name="Jarju S."/>
            <person name="Secka A."/>
            <person name="Antonio M."/>
            <person name="Oren A."/>
            <person name="Chaudhuri R.R."/>
            <person name="La Ragione R."/>
            <person name="Hildebrand F."/>
            <person name="Pallen M.J."/>
        </authorList>
    </citation>
    <scope>NUCLEOTIDE SEQUENCE</scope>
    <source>
        <strain evidence="7">ChiSjej1B19-3389</strain>
    </source>
</reference>
<dbReference type="GO" id="GO:0005840">
    <property type="term" value="C:ribosome"/>
    <property type="evidence" value="ECO:0007669"/>
    <property type="project" value="UniProtKB-KW"/>
</dbReference>
<dbReference type="GO" id="GO:0008999">
    <property type="term" value="F:protein-N-terminal-alanine acetyltransferase activity"/>
    <property type="evidence" value="ECO:0007669"/>
    <property type="project" value="UniProtKB-EC"/>
</dbReference>
<evidence type="ECO:0000256" key="4">
    <source>
        <dbReference type="ARBA" id="ARBA00023315"/>
    </source>
</evidence>
<dbReference type="NCBIfam" id="TIGR01575">
    <property type="entry name" value="rimI"/>
    <property type="match status" value="1"/>
</dbReference>
<comment type="subcellular location">
    <subcellularLocation>
        <location evidence="5">Cytoplasm</location>
    </subcellularLocation>
</comment>
<comment type="catalytic activity">
    <reaction evidence="5">
        <text>N-terminal L-alanyl-[ribosomal protein bS18] + acetyl-CoA = N-terminal N(alpha)-acetyl-L-alanyl-[ribosomal protein bS18] + CoA + H(+)</text>
        <dbReference type="Rhea" id="RHEA:43756"/>
        <dbReference type="Rhea" id="RHEA-COMP:10676"/>
        <dbReference type="Rhea" id="RHEA-COMP:10677"/>
        <dbReference type="ChEBI" id="CHEBI:15378"/>
        <dbReference type="ChEBI" id="CHEBI:57287"/>
        <dbReference type="ChEBI" id="CHEBI:57288"/>
        <dbReference type="ChEBI" id="CHEBI:64718"/>
        <dbReference type="ChEBI" id="CHEBI:83683"/>
        <dbReference type="EC" id="2.3.1.266"/>
    </reaction>
</comment>
<dbReference type="PROSITE" id="PS51186">
    <property type="entry name" value="GNAT"/>
    <property type="match status" value="1"/>
</dbReference>
<protein>
    <recommendedName>
        <fullName evidence="5">[Ribosomal protein bS18]-alanine N-acetyltransferase</fullName>
        <ecNumber evidence="5">2.3.1.266</ecNumber>
    </recommendedName>
</protein>
<evidence type="ECO:0000259" key="6">
    <source>
        <dbReference type="PROSITE" id="PS51186"/>
    </source>
</evidence>
<dbReference type="EC" id="2.3.1.266" evidence="5"/>
<dbReference type="Proteomes" id="UP000886787">
    <property type="component" value="Unassembled WGS sequence"/>
</dbReference>
<dbReference type="SUPFAM" id="SSF55729">
    <property type="entry name" value="Acyl-CoA N-acyltransferases (Nat)"/>
    <property type="match status" value="1"/>
</dbReference>
<dbReference type="InterPro" id="IPR000182">
    <property type="entry name" value="GNAT_dom"/>
</dbReference>
<keyword evidence="4" id="KW-0012">Acyltransferase</keyword>
<dbReference type="EMBL" id="DVFW01000015">
    <property type="protein sequence ID" value="HIQ80127.1"/>
    <property type="molecule type" value="Genomic_DNA"/>
</dbReference>
<gene>
    <name evidence="7" type="primary">rimI</name>
    <name evidence="7" type="ORF">IAD32_02430</name>
</gene>
<reference evidence="7" key="1">
    <citation type="submission" date="2020-10" db="EMBL/GenBank/DDBJ databases">
        <authorList>
            <person name="Gilroy R."/>
        </authorList>
    </citation>
    <scope>NUCLEOTIDE SEQUENCE</scope>
    <source>
        <strain evidence="7">ChiSjej1B19-3389</strain>
    </source>
</reference>
<evidence type="ECO:0000313" key="7">
    <source>
        <dbReference type="EMBL" id="HIQ80127.1"/>
    </source>
</evidence>
<feature type="domain" description="N-acetyltransferase" evidence="6">
    <location>
        <begin position="5"/>
        <end position="149"/>
    </location>
</feature>
<accession>A0A9D0ZGD3</accession>
<dbReference type="CDD" id="cd04301">
    <property type="entry name" value="NAT_SF"/>
    <property type="match status" value="1"/>
</dbReference>
<dbReference type="PANTHER" id="PTHR43420:SF44">
    <property type="entry name" value="ACETYLTRANSFERASE YPEA"/>
    <property type="match status" value="1"/>
</dbReference>
<evidence type="ECO:0000313" key="8">
    <source>
        <dbReference type="Proteomes" id="UP000886787"/>
    </source>
</evidence>
<dbReference type="AlphaFoldDB" id="A0A9D0ZGD3"/>
<comment type="similarity">
    <text evidence="1 5">Belongs to the acetyltransferase family. RimI subfamily.</text>
</comment>
<comment type="function">
    <text evidence="5">Acetylates the N-terminal alanine of ribosomal protein bS18.</text>
</comment>
<proteinExistence type="inferred from homology"/>
<keyword evidence="2 5" id="KW-0963">Cytoplasm</keyword>
<keyword evidence="7" id="KW-0689">Ribosomal protein</keyword>
<organism evidence="7 8">
    <name type="scientific">Candidatus Scatavimonas merdigallinarum</name>
    <dbReference type="NCBI Taxonomy" id="2840914"/>
    <lineage>
        <taxon>Bacteria</taxon>
        <taxon>Bacillati</taxon>
        <taxon>Bacillota</taxon>
        <taxon>Clostridia</taxon>
        <taxon>Eubacteriales</taxon>
        <taxon>Oscillospiraceae</taxon>
        <taxon>Oscillospiraceae incertae sedis</taxon>
        <taxon>Candidatus Scatavimonas</taxon>
    </lineage>
</organism>
<evidence type="ECO:0000256" key="1">
    <source>
        <dbReference type="ARBA" id="ARBA00005395"/>
    </source>
</evidence>
<name>A0A9D0ZGD3_9FIRM</name>
<dbReference type="InterPro" id="IPR016181">
    <property type="entry name" value="Acyl_CoA_acyltransferase"/>
</dbReference>
<evidence type="ECO:0000256" key="3">
    <source>
        <dbReference type="ARBA" id="ARBA00022679"/>
    </source>
</evidence>
<sequence length="149" mass="16631">MNKKITVIPMERRHIKEVAQLEALCFSKPWSEQGLLSELVNGTAHFFVAQNEGETIGYIGMHIVCDEAYIANLAVHPGHRKKGVGRTLLHMAQGFALGMGAKFLSLEVRQSNQPAISLYRSEGFKTAGRRKGFYTQPKEDALILTLLFD</sequence>
<evidence type="ECO:0000256" key="5">
    <source>
        <dbReference type="RuleBase" id="RU363094"/>
    </source>
</evidence>
<comment type="caution">
    <text evidence="7">The sequence shown here is derived from an EMBL/GenBank/DDBJ whole genome shotgun (WGS) entry which is preliminary data.</text>
</comment>
<evidence type="ECO:0000256" key="2">
    <source>
        <dbReference type="ARBA" id="ARBA00022490"/>
    </source>
</evidence>
<dbReference type="GO" id="GO:0005737">
    <property type="term" value="C:cytoplasm"/>
    <property type="evidence" value="ECO:0007669"/>
    <property type="project" value="UniProtKB-SubCell"/>
</dbReference>
<keyword evidence="7" id="KW-0687">Ribonucleoprotein</keyword>
<dbReference type="PANTHER" id="PTHR43420">
    <property type="entry name" value="ACETYLTRANSFERASE"/>
    <property type="match status" value="1"/>
</dbReference>
<dbReference type="InterPro" id="IPR050680">
    <property type="entry name" value="YpeA/RimI_acetyltransf"/>
</dbReference>
<dbReference type="InterPro" id="IPR006464">
    <property type="entry name" value="AcTrfase_RimI/Ard1"/>
</dbReference>
<dbReference type="Pfam" id="PF00583">
    <property type="entry name" value="Acetyltransf_1"/>
    <property type="match status" value="1"/>
</dbReference>
<keyword evidence="3" id="KW-0808">Transferase</keyword>